<evidence type="ECO:0000313" key="1">
    <source>
        <dbReference type="EMBL" id="OMO77033.1"/>
    </source>
</evidence>
<sequence length="85" mass="9057">MAKISIRGQIGVKEEEGKLSVAFEDSGQRRMWQSAEGFQVGAGGSGARPKWSDVACHVDAVTASLSTCGHVIELMLVKGQRSPKL</sequence>
<dbReference type="Gramene" id="OMO77033">
    <property type="protein sequence ID" value="OMO77033"/>
    <property type="gene ID" value="CCACVL1_15223"/>
</dbReference>
<comment type="caution">
    <text evidence="1">The sequence shown here is derived from an EMBL/GenBank/DDBJ whole genome shotgun (WGS) entry which is preliminary data.</text>
</comment>
<protein>
    <submittedName>
        <fullName evidence="1">Uncharacterized protein</fullName>
    </submittedName>
</protein>
<evidence type="ECO:0000313" key="2">
    <source>
        <dbReference type="Proteomes" id="UP000188268"/>
    </source>
</evidence>
<proteinExistence type="predicted"/>
<gene>
    <name evidence="1" type="ORF">CCACVL1_15223</name>
</gene>
<organism evidence="1 2">
    <name type="scientific">Corchorus capsularis</name>
    <name type="common">Jute</name>
    <dbReference type="NCBI Taxonomy" id="210143"/>
    <lineage>
        <taxon>Eukaryota</taxon>
        <taxon>Viridiplantae</taxon>
        <taxon>Streptophyta</taxon>
        <taxon>Embryophyta</taxon>
        <taxon>Tracheophyta</taxon>
        <taxon>Spermatophyta</taxon>
        <taxon>Magnoliopsida</taxon>
        <taxon>eudicotyledons</taxon>
        <taxon>Gunneridae</taxon>
        <taxon>Pentapetalae</taxon>
        <taxon>rosids</taxon>
        <taxon>malvids</taxon>
        <taxon>Malvales</taxon>
        <taxon>Malvaceae</taxon>
        <taxon>Grewioideae</taxon>
        <taxon>Apeibeae</taxon>
        <taxon>Corchorus</taxon>
    </lineage>
</organism>
<dbReference type="AlphaFoldDB" id="A0A1R3I385"/>
<accession>A0A1R3I385</accession>
<dbReference type="EMBL" id="AWWV01010820">
    <property type="protein sequence ID" value="OMO77033.1"/>
    <property type="molecule type" value="Genomic_DNA"/>
</dbReference>
<name>A0A1R3I385_COCAP</name>
<dbReference type="Proteomes" id="UP000188268">
    <property type="component" value="Unassembled WGS sequence"/>
</dbReference>
<keyword evidence="2" id="KW-1185">Reference proteome</keyword>
<reference evidence="1 2" key="1">
    <citation type="submission" date="2013-09" db="EMBL/GenBank/DDBJ databases">
        <title>Corchorus capsularis genome sequencing.</title>
        <authorList>
            <person name="Alam M."/>
            <person name="Haque M.S."/>
            <person name="Islam M.S."/>
            <person name="Emdad E.M."/>
            <person name="Islam M.M."/>
            <person name="Ahmed B."/>
            <person name="Halim A."/>
            <person name="Hossen Q.M.M."/>
            <person name="Hossain M.Z."/>
            <person name="Ahmed R."/>
            <person name="Khan M.M."/>
            <person name="Islam R."/>
            <person name="Rashid M.M."/>
            <person name="Khan S.A."/>
            <person name="Rahman M.S."/>
            <person name="Alam M."/>
        </authorList>
    </citation>
    <scope>NUCLEOTIDE SEQUENCE [LARGE SCALE GENOMIC DNA]</scope>
    <source>
        <strain evidence="2">cv. CVL-1</strain>
        <tissue evidence="1">Whole seedling</tissue>
    </source>
</reference>
<feature type="non-terminal residue" evidence="1">
    <location>
        <position position="85"/>
    </location>
</feature>